<evidence type="ECO:0000313" key="2">
    <source>
        <dbReference type="Proteomes" id="UP001634394"/>
    </source>
</evidence>
<comment type="caution">
    <text evidence="1">The sequence shown here is derived from an EMBL/GenBank/DDBJ whole genome shotgun (WGS) entry which is preliminary data.</text>
</comment>
<gene>
    <name evidence="1" type="ORF">ACJMK2_013657</name>
</gene>
<name>A0ABD3V064_SINWO</name>
<feature type="non-terminal residue" evidence="1">
    <location>
        <position position="1"/>
    </location>
</feature>
<keyword evidence="2" id="KW-1185">Reference proteome</keyword>
<sequence>LRLYSKRELALGEETRYEYFWENVLEGKGNAFLLYFYSSAKDASGNALLILTSEVIFIQVGENEIGEMERNQIISNMVCARYFCNPVYHGFCLALSFHVYHHEERLWTSTMHVLDI</sequence>
<dbReference type="EMBL" id="JBJQND010000014">
    <property type="protein sequence ID" value="KAL3854386.1"/>
    <property type="molecule type" value="Genomic_DNA"/>
</dbReference>
<accession>A0ABD3V064</accession>
<proteinExistence type="predicted"/>
<reference evidence="1 2" key="1">
    <citation type="submission" date="2024-11" db="EMBL/GenBank/DDBJ databases">
        <title>Chromosome-level genome assembly of the freshwater bivalve Anodonta woodiana.</title>
        <authorList>
            <person name="Chen X."/>
        </authorList>
    </citation>
    <scope>NUCLEOTIDE SEQUENCE [LARGE SCALE GENOMIC DNA]</scope>
    <source>
        <strain evidence="1">MN2024</strain>
        <tissue evidence="1">Gills</tissue>
    </source>
</reference>
<organism evidence="1 2">
    <name type="scientific">Sinanodonta woodiana</name>
    <name type="common">Chinese pond mussel</name>
    <name type="synonym">Anodonta woodiana</name>
    <dbReference type="NCBI Taxonomy" id="1069815"/>
    <lineage>
        <taxon>Eukaryota</taxon>
        <taxon>Metazoa</taxon>
        <taxon>Spiralia</taxon>
        <taxon>Lophotrochozoa</taxon>
        <taxon>Mollusca</taxon>
        <taxon>Bivalvia</taxon>
        <taxon>Autobranchia</taxon>
        <taxon>Heteroconchia</taxon>
        <taxon>Palaeoheterodonta</taxon>
        <taxon>Unionida</taxon>
        <taxon>Unionoidea</taxon>
        <taxon>Unionidae</taxon>
        <taxon>Unioninae</taxon>
        <taxon>Sinanodonta</taxon>
    </lineage>
</organism>
<protein>
    <submittedName>
        <fullName evidence="1">Uncharacterized protein</fullName>
    </submittedName>
</protein>
<dbReference type="Proteomes" id="UP001634394">
    <property type="component" value="Unassembled WGS sequence"/>
</dbReference>
<evidence type="ECO:0000313" key="1">
    <source>
        <dbReference type="EMBL" id="KAL3854386.1"/>
    </source>
</evidence>
<dbReference type="AlphaFoldDB" id="A0ABD3V064"/>